<evidence type="ECO:0000313" key="14">
    <source>
        <dbReference type="Proteomes" id="UP000028990"/>
    </source>
</evidence>
<comment type="similarity">
    <text evidence="2">Belongs to the ABC transporter superfamily. ABCA family.</text>
</comment>
<evidence type="ECO:0000256" key="3">
    <source>
        <dbReference type="ARBA" id="ARBA00022448"/>
    </source>
</evidence>
<feature type="transmembrane region" description="Helical" evidence="11">
    <location>
        <begin position="900"/>
        <end position="922"/>
    </location>
</feature>
<evidence type="ECO:0000313" key="13">
    <source>
        <dbReference type="EMBL" id="KFO21941.1"/>
    </source>
</evidence>
<dbReference type="CDD" id="cd03263">
    <property type="entry name" value="ABC_subfamily_A"/>
    <property type="match status" value="1"/>
</dbReference>
<dbReference type="STRING" id="885580.ENSFDAP00000009487"/>
<evidence type="ECO:0000256" key="10">
    <source>
        <dbReference type="SAM" id="MobiDB-lite"/>
    </source>
</evidence>
<dbReference type="InterPro" id="IPR026082">
    <property type="entry name" value="ABCA"/>
</dbReference>
<evidence type="ECO:0000256" key="5">
    <source>
        <dbReference type="ARBA" id="ARBA00022737"/>
    </source>
</evidence>
<protein>
    <submittedName>
        <fullName evidence="13">Retinal-specific ATP-binding cassette transporter</fullName>
    </submittedName>
</protein>
<keyword evidence="8 11" id="KW-1133">Transmembrane helix</keyword>
<evidence type="ECO:0000259" key="12">
    <source>
        <dbReference type="PROSITE" id="PS50893"/>
    </source>
</evidence>
<dbReference type="PROSITE" id="PS50893">
    <property type="entry name" value="ABC_TRANSPORTER_2"/>
    <property type="match status" value="1"/>
</dbReference>
<dbReference type="PANTHER" id="PTHR19229">
    <property type="entry name" value="ATP-BINDING CASSETTE TRANSPORTER SUBFAMILY A ABCA"/>
    <property type="match status" value="1"/>
</dbReference>
<dbReference type="GO" id="GO:0140359">
    <property type="term" value="F:ABC-type transporter activity"/>
    <property type="evidence" value="ECO:0007669"/>
    <property type="project" value="InterPro"/>
</dbReference>
<dbReference type="eggNOG" id="KOG0059">
    <property type="taxonomic scope" value="Eukaryota"/>
</dbReference>
<evidence type="ECO:0000256" key="8">
    <source>
        <dbReference type="ARBA" id="ARBA00022989"/>
    </source>
</evidence>
<dbReference type="GO" id="GO:0005524">
    <property type="term" value="F:ATP binding"/>
    <property type="evidence" value="ECO:0007669"/>
    <property type="project" value="UniProtKB-KW"/>
</dbReference>
<feature type="region of interest" description="Disordered" evidence="10">
    <location>
        <begin position="1"/>
        <end position="24"/>
    </location>
</feature>
<organism evidence="13 14">
    <name type="scientific">Fukomys damarensis</name>
    <name type="common">Damaraland mole rat</name>
    <name type="synonym">Cryptomys damarensis</name>
    <dbReference type="NCBI Taxonomy" id="885580"/>
    <lineage>
        <taxon>Eukaryota</taxon>
        <taxon>Metazoa</taxon>
        <taxon>Chordata</taxon>
        <taxon>Craniata</taxon>
        <taxon>Vertebrata</taxon>
        <taxon>Euteleostomi</taxon>
        <taxon>Mammalia</taxon>
        <taxon>Eutheria</taxon>
        <taxon>Euarchontoglires</taxon>
        <taxon>Glires</taxon>
        <taxon>Rodentia</taxon>
        <taxon>Hystricomorpha</taxon>
        <taxon>Bathyergidae</taxon>
        <taxon>Fukomys</taxon>
    </lineage>
</organism>
<keyword evidence="3" id="KW-0813">Transport</keyword>
<dbReference type="Proteomes" id="UP000028990">
    <property type="component" value="Unassembled WGS sequence"/>
</dbReference>
<evidence type="ECO:0000256" key="4">
    <source>
        <dbReference type="ARBA" id="ARBA00022692"/>
    </source>
</evidence>
<feature type="transmembrane region" description="Helical" evidence="11">
    <location>
        <begin position="332"/>
        <end position="353"/>
    </location>
</feature>
<dbReference type="InterPro" id="IPR003439">
    <property type="entry name" value="ABC_transporter-like_ATP-bd"/>
</dbReference>
<name>A0A091DGK9_FUKDA</name>
<comment type="subcellular location">
    <subcellularLocation>
        <location evidence="1">Membrane</location>
        <topology evidence="1">Multi-pass membrane protein</topology>
    </subcellularLocation>
</comment>
<feature type="transmembrane region" description="Helical" evidence="11">
    <location>
        <begin position="444"/>
        <end position="465"/>
    </location>
</feature>
<keyword evidence="9 11" id="KW-0472">Membrane</keyword>
<feature type="transmembrane region" description="Helical" evidence="11">
    <location>
        <begin position="264"/>
        <end position="293"/>
    </location>
</feature>
<gene>
    <name evidence="13" type="ORF">H920_16674</name>
</gene>
<feature type="transmembrane region" description="Helical" evidence="11">
    <location>
        <begin position="223"/>
        <end position="244"/>
    </location>
</feature>
<dbReference type="GO" id="GO:0016020">
    <property type="term" value="C:membrane"/>
    <property type="evidence" value="ECO:0007669"/>
    <property type="project" value="UniProtKB-SubCell"/>
</dbReference>
<dbReference type="Gene3D" id="3.40.50.300">
    <property type="entry name" value="P-loop containing nucleotide triphosphate hydrolases"/>
    <property type="match status" value="2"/>
</dbReference>
<feature type="domain" description="ABC transporter" evidence="12">
    <location>
        <begin position="338"/>
        <end position="564"/>
    </location>
</feature>
<sequence>MREQRGMELPEKDTKGKDRRDTLEHPTVKDFLNRQLSEDGISVEAVQNFLYKGPRENQADDLTDFDWRDVFNITDRSLRLADRYLECLVLDKFESCDDEIQLTQRALSVLEDNRFWAGVVFPDMYPWTSSLPPHVKYKIQMDIDVVEKTNKIKDRYWDSGPRADPVEDLQYIWGGFAYLQNMVEQGITRSQVQMAAPIGVYLQQMPYPCFVDDSFMIILNRCFPIFMVLAWTYSVSMTVKGIGIVLEKELRLKETLKNQGVSNAIIWCTWFLDSFSIMSVSIFLLTVFIMSLLSPVAFGFGTEYLVRFEEQGLGLQWSNIGNSPMEGDEFSFLLAMHMMLLDAGLYGLLAWYLDQVFPAVDCLNITFYENQITACLGHNGAGKTTTLSILTGLLPPTSGTVLIGGKDIETSLDAIRQSLGMCPQHNILFHQEQPQTTAGFQVPLMLPALAFLFLISAPVTWVRFVPLGGMQRKLSVTIAFVGDAKVVVLDEPTSGVDPYSRRAIWDLLLKYRAGRTIIMSTHHMDEADLLGDRIAILSQGRLYCSGTPLFLKNCFGTGFYLTLVRKMKTIQSRGGRCEGTCSCAPKGFSVRCPAGVDEITPEQDLDGDVNELTDVVSHHVPEAKLVECIGQEFIFLLPNKNFKQRAYASLFRELEETLVDLGLSSFGISDTPLEEDAPPEGQAPHEPEEPSIALNTGVRLDLQHGQALLVKRFHHTVRSRKDFLAQIAFPATFVLVALTLSVIVPPFGEFPALTLHPWIYGQQYSFFSMDEPGSERLAVLADVLLNKPGFGNRCLKEQRLLYGGISTGGKLLVLPITGKALVGFLSDLGQIMNVSGVWFNNKGWHALVSFLNVAHNAILWASLPQDRDLEEHGITVISQPLNLTKEQLSEITVLTTSVDAVVAICVIFAMSFIPASFVLYFIQERVTKAKHLQFISGVSPTTYWLTNFFWDIVLVLGSTGNRKKFEFQSLY</sequence>
<evidence type="ECO:0000256" key="6">
    <source>
        <dbReference type="ARBA" id="ARBA00022741"/>
    </source>
</evidence>
<keyword evidence="6" id="KW-0547">Nucleotide-binding</keyword>
<dbReference type="GO" id="GO:0005319">
    <property type="term" value="F:lipid transporter activity"/>
    <property type="evidence" value="ECO:0007669"/>
    <property type="project" value="TreeGrafter"/>
</dbReference>
<evidence type="ECO:0000256" key="11">
    <source>
        <dbReference type="SAM" id="Phobius"/>
    </source>
</evidence>
<dbReference type="Pfam" id="PF00005">
    <property type="entry name" value="ABC_tran"/>
    <property type="match status" value="1"/>
</dbReference>
<evidence type="ECO:0000256" key="9">
    <source>
        <dbReference type="ARBA" id="ARBA00023136"/>
    </source>
</evidence>
<dbReference type="GO" id="GO:0016887">
    <property type="term" value="F:ATP hydrolysis activity"/>
    <property type="evidence" value="ECO:0007669"/>
    <property type="project" value="InterPro"/>
</dbReference>
<evidence type="ECO:0000256" key="1">
    <source>
        <dbReference type="ARBA" id="ARBA00004141"/>
    </source>
</evidence>
<evidence type="ECO:0000256" key="2">
    <source>
        <dbReference type="ARBA" id="ARBA00008869"/>
    </source>
</evidence>
<keyword evidence="4 11" id="KW-0812">Transmembrane</keyword>
<dbReference type="EMBL" id="KN124237">
    <property type="protein sequence ID" value="KFO21941.1"/>
    <property type="molecule type" value="Genomic_DNA"/>
</dbReference>
<dbReference type="InterPro" id="IPR027417">
    <property type="entry name" value="P-loop_NTPase"/>
</dbReference>
<dbReference type="AlphaFoldDB" id="A0A091DGK9"/>
<keyword evidence="7 13" id="KW-0067">ATP-binding</keyword>
<feature type="region of interest" description="Disordered" evidence="10">
    <location>
        <begin position="670"/>
        <end position="690"/>
    </location>
</feature>
<feature type="transmembrane region" description="Helical" evidence="11">
    <location>
        <begin position="723"/>
        <end position="744"/>
    </location>
</feature>
<dbReference type="Pfam" id="PF12698">
    <property type="entry name" value="ABC2_membrane_3"/>
    <property type="match status" value="1"/>
</dbReference>
<keyword evidence="5" id="KW-0677">Repeat</keyword>
<dbReference type="InterPro" id="IPR013525">
    <property type="entry name" value="ABC2_TM"/>
</dbReference>
<accession>A0A091DGK9</accession>
<dbReference type="SUPFAM" id="SSF52540">
    <property type="entry name" value="P-loop containing nucleoside triphosphate hydrolases"/>
    <property type="match status" value="1"/>
</dbReference>
<dbReference type="SMART" id="SM00382">
    <property type="entry name" value="AAA"/>
    <property type="match status" value="1"/>
</dbReference>
<proteinExistence type="inferred from homology"/>
<dbReference type="InterPro" id="IPR003593">
    <property type="entry name" value="AAA+_ATPase"/>
</dbReference>
<evidence type="ECO:0000256" key="7">
    <source>
        <dbReference type="ARBA" id="ARBA00022840"/>
    </source>
</evidence>
<reference evidence="13 14" key="1">
    <citation type="submission" date="2013-11" db="EMBL/GenBank/DDBJ databases">
        <title>The Damaraland mole rat (Fukomys damarensis) genome and evolution of African mole rats.</title>
        <authorList>
            <person name="Gladyshev V.N."/>
            <person name="Fang X."/>
        </authorList>
    </citation>
    <scope>NUCLEOTIDE SEQUENCE [LARGE SCALE GENOMIC DNA]</scope>
    <source>
        <tissue evidence="13">Liver</tissue>
    </source>
</reference>
<keyword evidence="14" id="KW-1185">Reference proteome</keyword>
<dbReference type="PANTHER" id="PTHR19229:SF36">
    <property type="entry name" value="ATP-BINDING CASSETTE SUB-FAMILY A MEMBER 2"/>
    <property type="match status" value="1"/>
</dbReference>